<dbReference type="RefSeq" id="WP_126029692.1">
    <property type="nucleotide sequence ID" value="NZ_QXGJ01000003.1"/>
</dbReference>
<reference evidence="3 4" key="1">
    <citation type="submission" date="2018-09" db="EMBL/GenBank/DDBJ databases">
        <title>Characterization of the phylogenetic diversity of five novel species belonging to the genus Bifidobacterium.</title>
        <authorList>
            <person name="Lugli G.A."/>
            <person name="Duranti S."/>
            <person name="Milani C."/>
        </authorList>
    </citation>
    <scope>NUCLEOTIDE SEQUENCE [LARGE SCALE GENOMIC DNA]</scope>
    <source>
        <strain evidence="3 4">2028B</strain>
    </source>
</reference>
<keyword evidence="2" id="KW-0812">Transmembrane</keyword>
<feature type="transmembrane region" description="Helical" evidence="2">
    <location>
        <begin position="80"/>
        <end position="101"/>
    </location>
</feature>
<feature type="region of interest" description="Disordered" evidence="1">
    <location>
        <begin position="1"/>
        <end position="51"/>
    </location>
</feature>
<evidence type="ECO:0000256" key="1">
    <source>
        <dbReference type="SAM" id="MobiDB-lite"/>
    </source>
</evidence>
<keyword evidence="4" id="KW-1185">Reference proteome</keyword>
<keyword evidence="2" id="KW-0472">Membrane</keyword>
<feature type="transmembrane region" description="Helical" evidence="2">
    <location>
        <begin position="160"/>
        <end position="178"/>
    </location>
</feature>
<comment type="caution">
    <text evidence="3">The sequence shown here is derived from an EMBL/GenBank/DDBJ whole genome shotgun (WGS) entry which is preliminary data.</text>
</comment>
<feature type="transmembrane region" description="Helical" evidence="2">
    <location>
        <begin position="113"/>
        <end position="140"/>
    </location>
</feature>
<dbReference type="OrthoDB" id="9836144at2"/>
<dbReference type="AlphaFoldDB" id="A0A430FF70"/>
<sequence length="185" mass="19916">MAFPSPFPESDYERVPIHNDGMPDGIPSTGMPGASNEEQPFRHSSSTPYVAPEPLPQQPGMTAYATAPVPNPRPWSVCSIISFAAAIPCMLTVWFVAGLFLELRRQNSYTDYGALEMIVVALLSLFLVPGGLLSLVTGIVGVVSCRLPNRLTGLRPRGCWMAIVGIVLSLLVLGYVTLRISGPFV</sequence>
<dbReference type="Proteomes" id="UP000288607">
    <property type="component" value="Unassembled WGS sequence"/>
</dbReference>
<evidence type="ECO:0000313" key="3">
    <source>
        <dbReference type="EMBL" id="RSX51513.1"/>
    </source>
</evidence>
<proteinExistence type="predicted"/>
<keyword evidence="2" id="KW-1133">Transmembrane helix</keyword>
<organism evidence="3 4">
    <name type="scientific">Bifidobacterium callimiconis</name>
    <dbReference type="NCBI Taxonomy" id="2306973"/>
    <lineage>
        <taxon>Bacteria</taxon>
        <taxon>Bacillati</taxon>
        <taxon>Actinomycetota</taxon>
        <taxon>Actinomycetes</taxon>
        <taxon>Bifidobacteriales</taxon>
        <taxon>Bifidobacteriaceae</taxon>
        <taxon>Bifidobacterium</taxon>
    </lineage>
</organism>
<feature type="compositionally biased region" description="Polar residues" evidence="1">
    <location>
        <begin position="36"/>
        <end position="48"/>
    </location>
</feature>
<evidence type="ECO:0000313" key="4">
    <source>
        <dbReference type="Proteomes" id="UP000288607"/>
    </source>
</evidence>
<protein>
    <submittedName>
        <fullName evidence="3">Uncharacterized protein</fullName>
    </submittedName>
</protein>
<accession>A0A430FF70</accession>
<name>A0A430FF70_9BIFI</name>
<dbReference type="EMBL" id="QXGJ01000003">
    <property type="protein sequence ID" value="RSX51513.1"/>
    <property type="molecule type" value="Genomic_DNA"/>
</dbReference>
<evidence type="ECO:0000256" key="2">
    <source>
        <dbReference type="SAM" id="Phobius"/>
    </source>
</evidence>
<gene>
    <name evidence="3" type="ORF">D2E23_0776</name>
</gene>